<keyword evidence="3" id="KW-1015">Disulfide bond</keyword>
<dbReference type="InterPro" id="IPR000436">
    <property type="entry name" value="Sushi_SCR_CCP_dom"/>
</dbReference>
<keyword evidence="1 6" id="KW-0732">Signal</keyword>
<dbReference type="SMART" id="SM00032">
    <property type="entry name" value="CCP"/>
    <property type="match status" value="2"/>
</dbReference>
<dbReference type="InterPro" id="IPR007110">
    <property type="entry name" value="Ig-like_dom"/>
</dbReference>
<dbReference type="InterPro" id="IPR051277">
    <property type="entry name" value="SEZ6_CSMD_C4BPB_Regulators"/>
</dbReference>
<evidence type="ECO:0000259" key="8">
    <source>
        <dbReference type="PROSITE" id="PS50923"/>
    </source>
</evidence>
<name>A0A3M6U8I2_POCDA</name>
<dbReference type="EMBL" id="RCHS01002030">
    <property type="protein sequence ID" value="RMX49921.1"/>
    <property type="molecule type" value="Genomic_DNA"/>
</dbReference>
<dbReference type="InterPro" id="IPR035976">
    <property type="entry name" value="Sushi/SCR/CCP_sf"/>
</dbReference>
<dbReference type="Gene3D" id="2.10.70.10">
    <property type="entry name" value="Complement Module, domain 1"/>
    <property type="match status" value="2"/>
</dbReference>
<dbReference type="Proteomes" id="UP000275408">
    <property type="component" value="Unassembled WGS sequence"/>
</dbReference>
<gene>
    <name evidence="9" type="ORF">pdam_00017290</name>
</gene>
<dbReference type="OrthoDB" id="6236007at2759"/>
<keyword evidence="2" id="KW-0677">Repeat</keyword>
<dbReference type="PROSITE" id="PS50923">
    <property type="entry name" value="SUSHI"/>
    <property type="match status" value="1"/>
</dbReference>
<dbReference type="Pfam" id="PF00084">
    <property type="entry name" value="Sushi"/>
    <property type="match status" value="2"/>
</dbReference>
<keyword evidence="5" id="KW-0472">Membrane</keyword>
<evidence type="ECO:0000313" key="9">
    <source>
        <dbReference type="EMBL" id="RMX49921.1"/>
    </source>
</evidence>
<dbReference type="Gene3D" id="2.60.40.10">
    <property type="entry name" value="Immunoglobulins"/>
    <property type="match status" value="1"/>
</dbReference>
<evidence type="ECO:0000256" key="4">
    <source>
        <dbReference type="PROSITE-ProRule" id="PRU00302"/>
    </source>
</evidence>
<evidence type="ECO:0000256" key="1">
    <source>
        <dbReference type="ARBA" id="ARBA00022729"/>
    </source>
</evidence>
<dbReference type="AlphaFoldDB" id="A0A3M6U8I2"/>
<evidence type="ECO:0000256" key="3">
    <source>
        <dbReference type="ARBA" id="ARBA00023157"/>
    </source>
</evidence>
<feature type="domain" description="Ig-like" evidence="7">
    <location>
        <begin position="141"/>
        <end position="235"/>
    </location>
</feature>
<evidence type="ECO:0008006" key="11">
    <source>
        <dbReference type="Google" id="ProtNLM"/>
    </source>
</evidence>
<evidence type="ECO:0000256" key="5">
    <source>
        <dbReference type="SAM" id="Phobius"/>
    </source>
</evidence>
<organism evidence="9 10">
    <name type="scientific">Pocillopora damicornis</name>
    <name type="common">Cauliflower coral</name>
    <name type="synonym">Millepora damicornis</name>
    <dbReference type="NCBI Taxonomy" id="46731"/>
    <lineage>
        <taxon>Eukaryota</taxon>
        <taxon>Metazoa</taxon>
        <taxon>Cnidaria</taxon>
        <taxon>Anthozoa</taxon>
        <taxon>Hexacorallia</taxon>
        <taxon>Scleractinia</taxon>
        <taxon>Astrocoeniina</taxon>
        <taxon>Pocilloporidae</taxon>
        <taxon>Pocillopora</taxon>
    </lineage>
</organism>
<dbReference type="PANTHER" id="PTHR45656:SF4">
    <property type="entry name" value="PROTEIN CBR-CLEC-78"/>
    <property type="match status" value="1"/>
</dbReference>
<evidence type="ECO:0000256" key="2">
    <source>
        <dbReference type="ARBA" id="ARBA00022737"/>
    </source>
</evidence>
<keyword evidence="5" id="KW-0812">Transmembrane</keyword>
<dbReference type="SUPFAM" id="SSF48726">
    <property type="entry name" value="Immunoglobulin"/>
    <property type="match status" value="1"/>
</dbReference>
<evidence type="ECO:0000259" key="7">
    <source>
        <dbReference type="PROSITE" id="PS50835"/>
    </source>
</evidence>
<dbReference type="PANTHER" id="PTHR45656">
    <property type="entry name" value="PROTEIN CBR-CLEC-78"/>
    <property type="match status" value="1"/>
</dbReference>
<sequence>MVISTSKLFLLALFSVAGSANAELKVEVTPVNSYAMEYSSLKKTCTAYDEANVEMPKSIQFIEVDDYSNKKNLNDKCGNLNFTTAREDNGRKLIVTMTILNVTEKYELRGGSYRCIAYAGNSSKTAQIAFHIYVIRESDIPKVTVSKLTVDHSVSATIFCNITFRGSQTTTLKSLWLSKDGENLTDTLVEDGISEFTSLVLGDISIKDGGMYSCNLKVLLKGKVPREVKETTSLTKCGARGYPLKVEWKFKSETDETVKTCIDSLVDKRYKVSQKGPYDPYSLTITSLSKADLGVYYCCLSSGCSKNINEEQCQSFDIDQKKCPSLAAGIENGYKHGRGSVEGSLVWFSCANGYSLEGNKYLYCDENGQWNDCPQMNRTLENGHIDGNGSTSGAVYSFLCDEGYSVDGETSLRCEKGLWNGSIPVCLKARTDKEERDTNGWYLYVLIGAAILILIIAIGLLVKKIQQPRRVTERQNWKLLLNLKYLWIIKKNVPLRHKAIALKILIDSESGGTEEGLGGAPVQGGFIAGDGMSFFVILGS</sequence>
<keyword evidence="4" id="KW-0768">Sushi</keyword>
<comment type="caution">
    <text evidence="9">The sequence shown here is derived from an EMBL/GenBank/DDBJ whole genome shotgun (WGS) entry which is preliminary data.</text>
</comment>
<evidence type="ECO:0000313" key="10">
    <source>
        <dbReference type="Proteomes" id="UP000275408"/>
    </source>
</evidence>
<feature type="chain" id="PRO_5018044451" description="Sushi domain-containing protein" evidence="6">
    <location>
        <begin position="23"/>
        <end position="540"/>
    </location>
</feature>
<keyword evidence="10" id="KW-1185">Reference proteome</keyword>
<proteinExistence type="predicted"/>
<feature type="domain" description="Ig-like" evidence="7">
    <location>
        <begin position="237"/>
        <end position="309"/>
    </location>
</feature>
<feature type="domain" description="Sushi" evidence="8">
    <location>
        <begin position="371"/>
        <end position="428"/>
    </location>
</feature>
<protein>
    <recommendedName>
        <fullName evidence="11">Sushi domain-containing protein</fullName>
    </recommendedName>
</protein>
<evidence type="ECO:0000256" key="6">
    <source>
        <dbReference type="SAM" id="SignalP"/>
    </source>
</evidence>
<accession>A0A3M6U8I2</accession>
<keyword evidence="5" id="KW-1133">Transmembrane helix</keyword>
<dbReference type="SUPFAM" id="SSF57535">
    <property type="entry name" value="Complement control module/SCR domain"/>
    <property type="match status" value="2"/>
</dbReference>
<comment type="caution">
    <text evidence="4">Lacks conserved residue(s) required for the propagation of feature annotation.</text>
</comment>
<reference evidence="9 10" key="1">
    <citation type="journal article" date="2018" name="Sci. Rep.">
        <title>Comparative analysis of the Pocillopora damicornis genome highlights role of immune system in coral evolution.</title>
        <authorList>
            <person name="Cunning R."/>
            <person name="Bay R.A."/>
            <person name="Gillette P."/>
            <person name="Baker A.C."/>
            <person name="Traylor-Knowles N."/>
        </authorList>
    </citation>
    <scope>NUCLEOTIDE SEQUENCE [LARGE SCALE GENOMIC DNA]</scope>
    <source>
        <strain evidence="9">RSMAS</strain>
        <tissue evidence="9">Whole animal</tissue>
    </source>
</reference>
<dbReference type="InterPro" id="IPR013783">
    <property type="entry name" value="Ig-like_fold"/>
</dbReference>
<dbReference type="PROSITE" id="PS50835">
    <property type="entry name" value="IG_LIKE"/>
    <property type="match status" value="2"/>
</dbReference>
<feature type="signal peptide" evidence="6">
    <location>
        <begin position="1"/>
        <end position="22"/>
    </location>
</feature>
<feature type="transmembrane region" description="Helical" evidence="5">
    <location>
        <begin position="441"/>
        <end position="462"/>
    </location>
</feature>
<dbReference type="CDD" id="cd00033">
    <property type="entry name" value="CCP"/>
    <property type="match status" value="2"/>
</dbReference>
<dbReference type="InterPro" id="IPR036179">
    <property type="entry name" value="Ig-like_dom_sf"/>
</dbReference>